<protein>
    <recommendedName>
        <fullName evidence="2">DUF4216 domain-containing protein</fullName>
    </recommendedName>
</protein>
<feature type="region of interest" description="Disordered" evidence="1">
    <location>
        <begin position="141"/>
        <end position="167"/>
    </location>
</feature>
<dbReference type="PANTHER" id="PTHR48258">
    <property type="entry name" value="DUF4218 DOMAIN-CONTAINING PROTEIN-RELATED"/>
    <property type="match status" value="1"/>
</dbReference>
<organism evidence="3 4">
    <name type="scientific">Sesamum alatum</name>
    <dbReference type="NCBI Taxonomy" id="300844"/>
    <lineage>
        <taxon>Eukaryota</taxon>
        <taxon>Viridiplantae</taxon>
        <taxon>Streptophyta</taxon>
        <taxon>Embryophyta</taxon>
        <taxon>Tracheophyta</taxon>
        <taxon>Spermatophyta</taxon>
        <taxon>Magnoliopsida</taxon>
        <taxon>eudicotyledons</taxon>
        <taxon>Gunneridae</taxon>
        <taxon>Pentapetalae</taxon>
        <taxon>asterids</taxon>
        <taxon>lamiids</taxon>
        <taxon>Lamiales</taxon>
        <taxon>Pedaliaceae</taxon>
        <taxon>Sesamum</taxon>
    </lineage>
</organism>
<evidence type="ECO:0000259" key="2">
    <source>
        <dbReference type="Pfam" id="PF13952"/>
    </source>
</evidence>
<dbReference type="InterPro" id="IPR025312">
    <property type="entry name" value="DUF4216"/>
</dbReference>
<feature type="compositionally biased region" description="Acidic residues" evidence="1">
    <location>
        <begin position="153"/>
        <end position="167"/>
    </location>
</feature>
<dbReference type="PANTHER" id="PTHR48258:SF4">
    <property type="entry name" value="DUF4216 DOMAIN-CONTAINING PROTEIN"/>
    <property type="match status" value="1"/>
</dbReference>
<feature type="compositionally biased region" description="Basic and acidic residues" evidence="1">
    <location>
        <begin position="141"/>
        <end position="152"/>
    </location>
</feature>
<reference evidence="3" key="1">
    <citation type="submission" date="2020-06" db="EMBL/GenBank/DDBJ databases">
        <authorList>
            <person name="Li T."/>
            <person name="Hu X."/>
            <person name="Zhang T."/>
            <person name="Song X."/>
            <person name="Zhang H."/>
            <person name="Dai N."/>
            <person name="Sheng W."/>
            <person name="Hou X."/>
            <person name="Wei L."/>
        </authorList>
    </citation>
    <scope>NUCLEOTIDE SEQUENCE</scope>
    <source>
        <strain evidence="3">3651</strain>
        <tissue evidence="3">Leaf</tissue>
    </source>
</reference>
<evidence type="ECO:0000313" key="3">
    <source>
        <dbReference type="EMBL" id="KAK4422813.1"/>
    </source>
</evidence>
<reference evidence="3" key="2">
    <citation type="journal article" date="2024" name="Plant">
        <title>Genomic evolution and insights into agronomic trait innovations of Sesamum species.</title>
        <authorList>
            <person name="Miao H."/>
            <person name="Wang L."/>
            <person name="Qu L."/>
            <person name="Liu H."/>
            <person name="Sun Y."/>
            <person name="Le M."/>
            <person name="Wang Q."/>
            <person name="Wei S."/>
            <person name="Zheng Y."/>
            <person name="Lin W."/>
            <person name="Duan Y."/>
            <person name="Cao H."/>
            <person name="Xiong S."/>
            <person name="Wang X."/>
            <person name="Wei L."/>
            <person name="Li C."/>
            <person name="Ma Q."/>
            <person name="Ju M."/>
            <person name="Zhao R."/>
            <person name="Li G."/>
            <person name="Mu C."/>
            <person name="Tian Q."/>
            <person name="Mei H."/>
            <person name="Zhang T."/>
            <person name="Gao T."/>
            <person name="Zhang H."/>
        </authorList>
    </citation>
    <scope>NUCLEOTIDE SEQUENCE</scope>
    <source>
        <strain evidence="3">3651</strain>
    </source>
</reference>
<name>A0AAE1Y317_9LAMI</name>
<sequence>MFKCRWFDVGKRGMKFHPRYKIVDINYSRSMAEDNHFVLASQCHQVCYTPYPWRKKAFDRVWRAIFKVKARSTYEMSNTLVHREQAPLEEFYQKTSTSVPTRVILDNELDDVAILIDAHHQEEEVNHDELQPLERKIEHGVEFDESKQVPEQERDEGEDESEEEDESEMKMILLLMIVLMRIDVCCNCMRLYKFILP</sequence>
<feature type="domain" description="DUF4216" evidence="2">
    <location>
        <begin position="1"/>
        <end position="56"/>
    </location>
</feature>
<keyword evidence="4" id="KW-1185">Reference proteome</keyword>
<dbReference type="Pfam" id="PF13952">
    <property type="entry name" value="DUF4216"/>
    <property type="match status" value="1"/>
</dbReference>
<dbReference type="Proteomes" id="UP001293254">
    <property type="component" value="Unassembled WGS sequence"/>
</dbReference>
<evidence type="ECO:0000256" key="1">
    <source>
        <dbReference type="SAM" id="MobiDB-lite"/>
    </source>
</evidence>
<gene>
    <name evidence="3" type="ORF">Salat_1863800</name>
</gene>
<comment type="caution">
    <text evidence="3">The sequence shown here is derived from an EMBL/GenBank/DDBJ whole genome shotgun (WGS) entry which is preliminary data.</text>
</comment>
<dbReference type="AlphaFoldDB" id="A0AAE1Y317"/>
<evidence type="ECO:0000313" key="4">
    <source>
        <dbReference type="Proteomes" id="UP001293254"/>
    </source>
</evidence>
<dbReference type="EMBL" id="JACGWO010000007">
    <property type="protein sequence ID" value="KAK4422813.1"/>
    <property type="molecule type" value="Genomic_DNA"/>
</dbReference>
<proteinExistence type="predicted"/>
<accession>A0AAE1Y317</accession>